<dbReference type="SUPFAM" id="SSF52317">
    <property type="entry name" value="Class I glutamine amidotransferase-like"/>
    <property type="match status" value="1"/>
</dbReference>
<dbReference type="KEGG" id="mgz:GCW_00905"/>
<dbReference type="AlphaFoldDB" id="A0A0F6CK54"/>
<accession>A0A0F6CK54</accession>
<dbReference type="PANTHER" id="PTHR48094">
    <property type="entry name" value="PROTEIN/NUCLEIC ACID DEGLYCASE DJ-1-RELATED"/>
    <property type="match status" value="1"/>
</dbReference>
<dbReference type="RefSeq" id="WP_011883910.1">
    <property type="nucleotide sequence ID" value="NC_023030.2"/>
</dbReference>
<evidence type="ECO:0000313" key="2">
    <source>
        <dbReference type="EMBL" id="AHB99476.1"/>
    </source>
</evidence>
<dbReference type="HOGENOM" id="CLU_000445_44_2_14"/>
<feature type="domain" description="DJ-1/PfpI" evidence="1">
    <location>
        <begin position="1"/>
        <end position="116"/>
    </location>
</feature>
<name>A0A0F6CK54_MYCGL</name>
<dbReference type="Pfam" id="PF01965">
    <property type="entry name" value="DJ-1_PfpI"/>
    <property type="match status" value="1"/>
</dbReference>
<keyword evidence="2" id="KW-0808">Transferase</keyword>
<sequence length="183" mass="20526">MKLLVLTIKEFQDIELVSFASILTASGKFSKIDYYSPEEKDSVVGQFNVAHIKTIKSFNVNDYDAIYVPGGMGAIHLRTNQKGLAAVHEFVKANKWVIAICDSPNALSENKILSPEDKYISWSDGTMNHPNRIKDFNVQLNRSNKLITGRCSLTTLELAFYTLEVLFSKEFSEELRAKLTGVA</sequence>
<dbReference type="Proteomes" id="UP000018735">
    <property type="component" value="Chromosome"/>
</dbReference>
<dbReference type="InterPro" id="IPR029062">
    <property type="entry name" value="Class_I_gatase-like"/>
</dbReference>
<evidence type="ECO:0000313" key="3">
    <source>
        <dbReference type="Proteomes" id="UP000018735"/>
    </source>
</evidence>
<dbReference type="GO" id="GO:0016740">
    <property type="term" value="F:transferase activity"/>
    <property type="evidence" value="ECO:0007669"/>
    <property type="project" value="UniProtKB-KW"/>
</dbReference>
<keyword evidence="2" id="KW-0315">Glutamine amidotransferase</keyword>
<dbReference type="InterPro" id="IPR050325">
    <property type="entry name" value="Prot/Nucl_acid_deglycase"/>
</dbReference>
<gene>
    <name evidence="2" type="ORF">GCW_00905</name>
</gene>
<protein>
    <submittedName>
        <fullName evidence="2">Glutamine amidotransferase</fullName>
    </submittedName>
</protein>
<dbReference type="eggNOG" id="COG0693">
    <property type="taxonomic scope" value="Bacteria"/>
</dbReference>
<dbReference type="EMBL" id="CP006916">
    <property type="protein sequence ID" value="AHB99476.1"/>
    <property type="molecule type" value="Genomic_DNA"/>
</dbReference>
<dbReference type="Gene3D" id="3.40.50.880">
    <property type="match status" value="1"/>
</dbReference>
<reference evidence="2 3" key="1">
    <citation type="journal article" date="2011" name="PLoS ONE">
        <title>Core proteome of the minimal cell: comparative proteomics of three mollicute species.</title>
        <authorList>
            <person name="Fisunov G.Y."/>
            <person name="Alexeev D.G."/>
            <person name="Bazaleev N.A."/>
            <person name="Ladygina V.G."/>
            <person name="Galyamina M.A."/>
            <person name="Kondratov I.G."/>
            <person name="Zhukova N.A."/>
            <person name="Serebryakova M.V."/>
            <person name="Demina I.A."/>
            <person name="Govorun V.M."/>
        </authorList>
    </citation>
    <scope>NUCLEOTIDE SEQUENCE [LARGE SCALE GENOMIC DNA]</scope>
    <source>
        <strain evidence="2 3">S6</strain>
    </source>
</reference>
<evidence type="ECO:0000259" key="1">
    <source>
        <dbReference type="Pfam" id="PF01965"/>
    </source>
</evidence>
<dbReference type="InterPro" id="IPR002818">
    <property type="entry name" value="DJ-1/PfpI"/>
</dbReference>
<dbReference type="PANTHER" id="PTHR48094:SF12">
    <property type="entry name" value="PARKINSON DISEASE PROTEIN 7 HOMOLOG"/>
    <property type="match status" value="1"/>
</dbReference>
<proteinExistence type="predicted"/>
<dbReference type="GO" id="GO:0005737">
    <property type="term" value="C:cytoplasm"/>
    <property type="evidence" value="ECO:0007669"/>
    <property type="project" value="TreeGrafter"/>
</dbReference>
<organism evidence="2 3">
    <name type="scientific">Mycoplasmoides gallisepticum S6</name>
    <dbReference type="NCBI Taxonomy" id="1006581"/>
    <lineage>
        <taxon>Bacteria</taxon>
        <taxon>Bacillati</taxon>
        <taxon>Mycoplasmatota</taxon>
        <taxon>Mycoplasmoidales</taxon>
        <taxon>Mycoplasmoidaceae</taxon>
        <taxon>Mycoplasmoides</taxon>
    </lineage>
</organism>